<protein>
    <submittedName>
        <fullName evidence="1">Uncharacterized protein</fullName>
    </submittedName>
</protein>
<gene>
    <name evidence="1" type="ORF">ELQ35_15630</name>
</gene>
<dbReference type="EMBL" id="RYZZ01000024">
    <property type="protein sequence ID" value="RUQ27528.1"/>
    <property type="molecule type" value="Genomic_DNA"/>
</dbReference>
<evidence type="ECO:0000313" key="1">
    <source>
        <dbReference type="EMBL" id="RUQ27528.1"/>
    </source>
</evidence>
<comment type="caution">
    <text evidence="1">The sequence shown here is derived from an EMBL/GenBank/DDBJ whole genome shotgun (WGS) entry which is preliminary data.</text>
</comment>
<name>A0A433HGT4_9BACI</name>
<accession>A0A433HGT4</accession>
<evidence type="ECO:0000313" key="2">
    <source>
        <dbReference type="Proteomes" id="UP000267430"/>
    </source>
</evidence>
<reference evidence="1 2" key="1">
    <citation type="submission" date="2018-12" db="EMBL/GenBank/DDBJ databases">
        <title>Bacillus chawlae sp. nov., Bacillus glennii sp. nov., and Bacillus saganii sp. nov. Isolated from the Vehicle Assembly Building at Kennedy Space Center where the Viking Spacecraft were Assembled.</title>
        <authorList>
            <person name="Seuylemezian A."/>
            <person name="Vaishampayan P."/>
        </authorList>
    </citation>
    <scope>NUCLEOTIDE SEQUENCE [LARGE SCALE GENOMIC DNA]</scope>
    <source>
        <strain evidence="1 2">L5</strain>
    </source>
</reference>
<dbReference type="RefSeq" id="WP_126865847.1">
    <property type="nucleotide sequence ID" value="NZ_JAUSTX010000038.1"/>
</dbReference>
<dbReference type="AlphaFoldDB" id="A0A433HGT4"/>
<sequence>MSVKTSLNTFKKMNDKIYPKLSANDRFKMVIKTFVNGDEVQRKKLVKSCPMVNYYEPDNAFTARMEASRDIVTVFVIQLLEYDKKISIMKILNEFNCKELEPNAEFRVVNEVQAFLLAFETFCEDHLGIELQDMIQAWYG</sequence>
<proteinExistence type="predicted"/>
<dbReference type="OrthoDB" id="2878290at2"/>
<dbReference type="Proteomes" id="UP000267430">
    <property type="component" value="Unassembled WGS sequence"/>
</dbReference>
<organism evidence="1 2">
    <name type="scientific">Peribacillus cavernae</name>
    <dbReference type="NCBI Taxonomy" id="1674310"/>
    <lineage>
        <taxon>Bacteria</taxon>
        <taxon>Bacillati</taxon>
        <taxon>Bacillota</taxon>
        <taxon>Bacilli</taxon>
        <taxon>Bacillales</taxon>
        <taxon>Bacillaceae</taxon>
        <taxon>Peribacillus</taxon>
    </lineage>
</organism>
<keyword evidence="2" id="KW-1185">Reference proteome</keyword>